<gene>
    <name evidence="2" type="ORF">A3B74_03165</name>
</gene>
<name>A0A1G2APD7_9BACT</name>
<feature type="transmembrane region" description="Helical" evidence="1">
    <location>
        <begin position="244"/>
        <end position="262"/>
    </location>
</feature>
<feature type="transmembrane region" description="Helical" evidence="1">
    <location>
        <begin position="209"/>
        <end position="232"/>
    </location>
</feature>
<comment type="caution">
    <text evidence="2">The sequence shown here is derived from an EMBL/GenBank/DDBJ whole genome shotgun (WGS) entry which is preliminary data.</text>
</comment>
<sequence>MEKRKTPVRGGLFFNNNSYSVCADTKADVTLIDMQTATIRAYPKIKAWFQTHSVWIVLTLTLTYALIFIVFAIWKYINFHYDALDLAIYNQVFWNTAHGKLFGLTIHPHSYLGDHIELTLLLFAPFYTIFQHPITLLIIQTLWIASAAIPLFWIAQKILNKLWALLFTAAYLANAFIHNINTFEFHMLPLALPLLFILYWAYEKKNFRIYLLAIILLIFTREDIALVTFFFGFLPLLEKKQKRWWLMPMILSALWFPIALKITTLASGYEQYKFAYYYGWLGTTPQAIIQTFFTEPTKVLSYVFQVGNTFFLITILLAFALLPLFKMKYLIPTIPILAQFLLLGKGSGSIILETHYLTLIIPWFFISIIHVVKEWQMQPKPSQMWPIKRWVLQKLRSEPSIAIPIIITIFIYTFFTMSPLPSAAQTFVREIRNPNPKKAIQDDLLKNIRPTDVVVSSYNTLTHLSSRNTVYSLHYLWTGKKQLSDEPYWINTPVDTLYYDSENFLEYYFHWKKNAGFENFFDQGDNRMRAFLSEQKLVPSTVIDDIIVFRRAENAQADEISVKNNKRSVEPQNIYTLYQNIPKMKKTVDRKLSDEITLLGWNRLNQAHRLPYKTISRSLIWRVEKTPENTPFLRLQVRNPKKQILYQKFYALGYGVLPPTEWKQGDIIATNYWFVIPENFIQSGNIVTINLENFESGTFTLDGLRSANITEMKTKPTGPAVPIARF</sequence>
<feature type="transmembrane region" description="Helical" evidence="1">
    <location>
        <begin position="401"/>
        <end position="420"/>
    </location>
</feature>
<feature type="transmembrane region" description="Helical" evidence="1">
    <location>
        <begin position="354"/>
        <end position="372"/>
    </location>
</feature>
<keyword evidence="1" id="KW-1133">Transmembrane helix</keyword>
<dbReference type="EMBL" id="MHKB01000012">
    <property type="protein sequence ID" value="OGY78763.1"/>
    <property type="molecule type" value="Genomic_DNA"/>
</dbReference>
<evidence type="ECO:0000313" key="2">
    <source>
        <dbReference type="EMBL" id="OGY78763.1"/>
    </source>
</evidence>
<evidence type="ECO:0000313" key="3">
    <source>
        <dbReference type="Proteomes" id="UP000177165"/>
    </source>
</evidence>
<dbReference type="AlphaFoldDB" id="A0A1G2APD7"/>
<dbReference type="InterPro" id="IPR018650">
    <property type="entry name" value="STSV1_Orf64"/>
</dbReference>
<reference evidence="2 3" key="1">
    <citation type="journal article" date="2016" name="Nat. Commun.">
        <title>Thousands of microbial genomes shed light on interconnected biogeochemical processes in an aquifer system.</title>
        <authorList>
            <person name="Anantharaman K."/>
            <person name="Brown C.T."/>
            <person name="Hug L.A."/>
            <person name="Sharon I."/>
            <person name="Castelle C.J."/>
            <person name="Probst A.J."/>
            <person name="Thomas B.C."/>
            <person name="Singh A."/>
            <person name="Wilkins M.J."/>
            <person name="Karaoz U."/>
            <person name="Brodie E.L."/>
            <person name="Williams K.H."/>
            <person name="Hubbard S.S."/>
            <person name="Banfield J.F."/>
        </authorList>
    </citation>
    <scope>NUCLEOTIDE SEQUENCE [LARGE SCALE GENOMIC DNA]</scope>
</reference>
<feature type="transmembrane region" description="Helical" evidence="1">
    <location>
        <begin position="299"/>
        <end position="322"/>
    </location>
</feature>
<feature type="transmembrane region" description="Helical" evidence="1">
    <location>
        <begin position="134"/>
        <end position="155"/>
    </location>
</feature>
<keyword evidence="1" id="KW-0812">Transmembrane</keyword>
<dbReference type="Pfam" id="PF09852">
    <property type="entry name" value="DUF2079"/>
    <property type="match status" value="1"/>
</dbReference>
<organism evidence="2 3">
    <name type="scientific">Candidatus Kerfeldbacteria bacterium RIFCSPHIGHO2_02_FULL_42_14</name>
    <dbReference type="NCBI Taxonomy" id="1798540"/>
    <lineage>
        <taxon>Bacteria</taxon>
        <taxon>Candidatus Kerfeldiibacteriota</taxon>
    </lineage>
</organism>
<evidence type="ECO:0000256" key="1">
    <source>
        <dbReference type="SAM" id="Phobius"/>
    </source>
</evidence>
<feature type="transmembrane region" description="Helical" evidence="1">
    <location>
        <begin position="162"/>
        <end position="180"/>
    </location>
</feature>
<evidence type="ECO:0008006" key="4">
    <source>
        <dbReference type="Google" id="ProtNLM"/>
    </source>
</evidence>
<proteinExistence type="predicted"/>
<protein>
    <recommendedName>
        <fullName evidence="4">DUF2079 domain-containing protein</fullName>
    </recommendedName>
</protein>
<keyword evidence="1" id="KW-0472">Membrane</keyword>
<dbReference type="Proteomes" id="UP000177165">
    <property type="component" value="Unassembled WGS sequence"/>
</dbReference>
<accession>A0A1G2APD7</accession>
<dbReference type="STRING" id="1798540.A3B74_03165"/>
<feature type="transmembrane region" description="Helical" evidence="1">
    <location>
        <begin position="54"/>
        <end position="77"/>
    </location>
</feature>
<feature type="transmembrane region" description="Helical" evidence="1">
    <location>
        <begin position="186"/>
        <end position="202"/>
    </location>
</feature>